<dbReference type="RefSeq" id="WP_262565000.1">
    <property type="nucleotide sequence ID" value="NZ_JAPFCC010000001.1"/>
</dbReference>
<keyword evidence="3" id="KW-1185">Reference proteome</keyword>
<dbReference type="EMBL" id="JAPFCC010000001">
    <property type="protein sequence ID" value="MCW7555228.1"/>
    <property type="molecule type" value="Genomic_DNA"/>
</dbReference>
<evidence type="ECO:0000313" key="2">
    <source>
        <dbReference type="EMBL" id="MCW7555228.1"/>
    </source>
</evidence>
<feature type="region of interest" description="Disordered" evidence="1">
    <location>
        <begin position="316"/>
        <end position="347"/>
    </location>
</feature>
<reference evidence="2 3" key="1">
    <citation type="submission" date="2022-10" db="EMBL/GenBank/DDBJ databases">
        <title>High-quality genome sequences of two octocoral-associated bacteria, Endozoicomonas euniceicola EF212 and Endozoicomonas gorgoniicola PS125.</title>
        <authorList>
            <person name="Chiou Y.-J."/>
            <person name="Chen Y.-H."/>
        </authorList>
    </citation>
    <scope>NUCLEOTIDE SEQUENCE [LARGE SCALE GENOMIC DNA]</scope>
    <source>
        <strain evidence="2 3">PS125</strain>
    </source>
</reference>
<organism evidence="2 3">
    <name type="scientific">Endozoicomonas gorgoniicola</name>
    <dbReference type="NCBI Taxonomy" id="1234144"/>
    <lineage>
        <taxon>Bacteria</taxon>
        <taxon>Pseudomonadati</taxon>
        <taxon>Pseudomonadota</taxon>
        <taxon>Gammaproteobacteria</taxon>
        <taxon>Oceanospirillales</taxon>
        <taxon>Endozoicomonadaceae</taxon>
        <taxon>Endozoicomonas</taxon>
    </lineage>
</organism>
<comment type="caution">
    <text evidence="2">The sequence shown here is derived from an EMBL/GenBank/DDBJ whole genome shotgun (WGS) entry which is preliminary data.</text>
</comment>
<sequence length="347" mass="39474">MIDMPYVLKRSFVLWVLSLALTRSLVVYGINLEFSTSVLFKWDLFTDRNADSVLTGTIRENITTRNSVIRPDEEAAFASGEPRRQYTVIESDSVRSITVTDPVNRVSFTGSPFERFSNNYEGTHRLRYLYRDPPRTPFLTNWDIFNYLTGNLFERMRNRFRRYFRRSHTTPPRSQLSSRDDVRHLSLEEFRDGHNELSVLENNVSVISLSGSDIITGRWLESILDSNDEFQDNIVIPGLLNDSIPVRTRVRAAPDNSAARVITMRVDPDRSDELGIERINLHVHSGFPESTIVSEIEFIFHETRLVMRTVGQENPVHGQGSGTLPPAAPSAGLYSPTGNIFTGSTTN</sequence>
<evidence type="ECO:0000313" key="3">
    <source>
        <dbReference type="Proteomes" id="UP001209854"/>
    </source>
</evidence>
<evidence type="ECO:0000256" key="1">
    <source>
        <dbReference type="SAM" id="MobiDB-lite"/>
    </source>
</evidence>
<dbReference type="Proteomes" id="UP001209854">
    <property type="component" value="Unassembled WGS sequence"/>
</dbReference>
<gene>
    <name evidence="2" type="ORF">NX722_21895</name>
</gene>
<accession>A0ABT3N0R1</accession>
<feature type="compositionally biased region" description="Polar residues" evidence="1">
    <location>
        <begin position="336"/>
        <end position="347"/>
    </location>
</feature>
<proteinExistence type="predicted"/>
<name>A0ABT3N0R1_9GAMM</name>
<protein>
    <submittedName>
        <fullName evidence="2">Uncharacterized protein</fullName>
    </submittedName>
</protein>